<keyword evidence="13" id="KW-1185">Reference proteome</keyword>
<evidence type="ECO:0000313" key="13">
    <source>
        <dbReference type="Proteomes" id="UP000000702"/>
    </source>
</evidence>
<feature type="compositionally biased region" description="Low complexity" evidence="9">
    <location>
        <begin position="251"/>
        <end position="262"/>
    </location>
</feature>
<organism evidence="12 13">
    <name type="scientific">Trypanosoma congolense (strain IL3000)</name>
    <dbReference type="NCBI Taxonomy" id="1068625"/>
    <lineage>
        <taxon>Eukaryota</taxon>
        <taxon>Discoba</taxon>
        <taxon>Euglenozoa</taxon>
        <taxon>Kinetoplastea</taxon>
        <taxon>Metakinetoplastina</taxon>
        <taxon>Trypanosomatida</taxon>
        <taxon>Trypanosomatidae</taxon>
        <taxon>Trypanosoma</taxon>
        <taxon>Nannomonas</taxon>
    </lineage>
</organism>
<proteinExistence type="predicted"/>
<feature type="domain" description="Trypanosome variant surface glycoprotein B-type N-terminal" evidence="11">
    <location>
        <begin position="55"/>
        <end position="244"/>
    </location>
</feature>
<feature type="compositionally biased region" description="Pro residues" evidence="9">
    <location>
        <begin position="294"/>
        <end position="303"/>
    </location>
</feature>
<comment type="function">
    <text evidence="1">VSG forms a coat on the surface of the parasite. The trypanosome evades the immune response of the host by expressing a series of antigenically distinct VSGs from an estimated 1000 VSG genes.</text>
</comment>
<feature type="compositionally biased region" description="Basic and acidic residues" evidence="9">
    <location>
        <begin position="265"/>
        <end position="274"/>
    </location>
</feature>
<evidence type="ECO:0000256" key="1">
    <source>
        <dbReference type="ARBA" id="ARBA00002523"/>
    </source>
</evidence>
<dbReference type="VEuPathDB" id="TriTrypDB:TcIL3000_0_36760"/>
<reference evidence="12 13" key="2">
    <citation type="journal article" date="2012" name="Proc. Natl. Acad. Sci. U.S.A.">
        <title>Antigenic diversity is generated by distinct evolutionary mechanisms in African trypanosome species.</title>
        <authorList>
            <person name="Jackson A.P."/>
            <person name="Berry A."/>
            <person name="Aslett M."/>
            <person name="Allison H.C."/>
            <person name="Burton P."/>
            <person name="Vavrova-Anderson J."/>
            <person name="Brown R."/>
            <person name="Browne H."/>
            <person name="Corton N."/>
            <person name="Hauser H."/>
            <person name="Gamble J."/>
            <person name="Gilderthorp R."/>
            <person name="Marcello L."/>
            <person name="McQuillan J."/>
            <person name="Otto T.D."/>
            <person name="Quail M.A."/>
            <person name="Sanders M.J."/>
            <person name="van Tonder A."/>
            <person name="Ginger M.L."/>
            <person name="Field M.C."/>
            <person name="Barry J.D."/>
            <person name="Hertz-Fowler C."/>
            <person name="Berriman M."/>
        </authorList>
    </citation>
    <scope>NUCLEOTIDE SEQUENCE [LARGE SCALE GENOMIC DNA]</scope>
    <source>
        <strain evidence="12 13">IL3000</strain>
    </source>
</reference>
<evidence type="ECO:0000256" key="7">
    <source>
        <dbReference type="ARBA" id="ARBA00023180"/>
    </source>
</evidence>
<dbReference type="EMBL" id="CAEQ01000897">
    <property type="protein sequence ID" value="CCD12835.1"/>
    <property type="molecule type" value="Genomic_DNA"/>
</dbReference>
<dbReference type="Pfam" id="PF13206">
    <property type="entry name" value="VSG_B"/>
    <property type="match status" value="1"/>
</dbReference>
<sequence>MKVLSWLRVSNLVVGLLWVQVVLGAQAQDSKNGFQVLCDVLRHAERVLNSADRNRVALKEALFGRNNGVLAVEKGQVSVKGACNYQTKRELLCTYYTGGKHGCFAQTLAGAILCTCTPDQRGGNFCRFGALNSGGTWSSGWLENQKDLFQKVWDQVKEKCSSEIGSDPTHTEPLDDLKDALDKVRGNLSQADRNSFYLGEPNCARKYGSKSCVTYLGKDRHHVHIPWLDTTQKALEDLKQASPREAILVQTTAPTTGTSPAPKESAPKNPEHSEPSSTPNTTTEREHTEDTFPPGTPSPPENQPSPKSRTRRSTTEDPTAISTAPDDSVILDPTVAPFSSPEGDSTDILTPLGLFMAASSFF</sequence>
<protein>
    <submittedName>
        <fullName evidence="12">Variant surface glycoprotein</fullName>
    </submittedName>
</protein>
<keyword evidence="8" id="KW-0449">Lipoprotein</keyword>
<keyword evidence="3" id="KW-1003">Cell membrane</keyword>
<feature type="chain" id="PRO_5003389864" evidence="10">
    <location>
        <begin position="28"/>
        <end position="362"/>
    </location>
</feature>
<feature type="signal peptide" evidence="10">
    <location>
        <begin position="1"/>
        <end position="27"/>
    </location>
</feature>
<keyword evidence="7" id="KW-0325">Glycoprotein</keyword>
<keyword evidence="6" id="KW-0472">Membrane</keyword>
<evidence type="ECO:0000256" key="8">
    <source>
        <dbReference type="ARBA" id="ARBA00023288"/>
    </source>
</evidence>
<keyword evidence="5 10" id="KW-0732">Signal</keyword>
<dbReference type="Proteomes" id="UP000000702">
    <property type="component" value="Unassembled WGS sequence"/>
</dbReference>
<keyword evidence="4" id="KW-0336">GPI-anchor</keyword>
<accession>F9W6M8</accession>
<reference evidence="13" key="1">
    <citation type="submission" date="2011-07" db="EMBL/GenBank/DDBJ databases">
        <title>Divergent evolution of antigenic variation in African trypanosomes.</title>
        <authorList>
            <person name="Jackson A.P."/>
            <person name="Berry A."/>
            <person name="Allison H.C."/>
            <person name="Burton P."/>
            <person name="Anderson J."/>
            <person name="Aslett M."/>
            <person name="Brown R."/>
            <person name="Corton N."/>
            <person name="Harris D."/>
            <person name="Hauser H."/>
            <person name="Gamble J."/>
            <person name="Gilderthorp R."/>
            <person name="McQuillan J."/>
            <person name="Quail M.A."/>
            <person name="Sanders M."/>
            <person name="Van Tonder A."/>
            <person name="Ginger M.L."/>
            <person name="Donelson J.E."/>
            <person name="Field M.C."/>
            <person name="Barry J.D."/>
            <person name="Berriman M."/>
            <person name="Hertz-Fowler C."/>
        </authorList>
    </citation>
    <scope>NUCLEOTIDE SEQUENCE [LARGE SCALE GENOMIC DNA]</scope>
    <source>
        <strain evidence="13">IL3000</strain>
    </source>
</reference>
<dbReference type="AlphaFoldDB" id="F9W6M8"/>
<evidence type="ECO:0000256" key="4">
    <source>
        <dbReference type="ARBA" id="ARBA00022622"/>
    </source>
</evidence>
<dbReference type="GO" id="GO:0005886">
    <property type="term" value="C:plasma membrane"/>
    <property type="evidence" value="ECO:0007669"/>
    <property type="project" value="UniProtKB-SubCell"/>
</dbReference>
<gene>
    <name evidence="12" type="ORF">TCIL3000_0_36760</name>
</gene>
<evidence type="ECO:0000256" key="9">
    <source>
        <dbReference type="SAM" id="MobiDB-lite"/>
    </source>
</evidence>
<dbReference type="GO" id="GO:0098552">
    <property type="term" value="C:side of membrane"/>
    <property type="evidence" value="ECO:0007669"/>
    <property type="project" value="UniProtKB-KW"/>
</dbReference>
<evidence type="ECO:0000259" key="11">
    <source>
        <dbReference type="Pfam" id="PF13206"/>
    </source>
</evidence>
<evidence type="ECO:0000256" key="10">
    <source>
        <dbReference type="SAM" id="SignalP"/>
    </source>
</evidence>
<evidence type="ECO:0000256" key="6">
    <source>
        <dbReference type="ARBA" id="ARBA00023136"/>
    </source>
</evidence>
<evidence type="ECO:0000313" key="12">
    <source>
        <dbReference type="EMBL" id="CCD12835.1"/>
    </source>
</evidence>
<name>F9W6M8_TRYCI</name>
<feature type="region of interest" description="Disordered" evidence="9">
    <location>
        <begin position="249"/>
        <end position="346"/>
    </location>
</feature>
<comment type="subcellular location">
    <subcellularLocation>
        <location evidence="2">Cell membrane</location>
        <topology evidence="2">Lipid-anchor</topology>
        <topology evidence="2">GPI-anchor</topology>
    </subcellularLocation>
</comment>
<evidence type="ECO:0000256" key="3">
    <source>
        <dbReference type="ARBA" id="ARBA00022475"/>
    </source>
</evidence>
<evidence type="ECO:0000256" key="5">
    <source>
        <dbReference type="ARBA" id="ARBA00022729"/>
    </source>
</evidence>
<comment type="caution">
    <text evidence="12">The sequence shown here is derived from an EMBL/GenBank/DDBJ whole genome shotgun (WGS) entry which is preliminary data.</text>
</comment>
<dbReference type="InterPro" id="IPR025932">
    <property type="entry name" value="Trypano_VSG_B_N_dom"/>
</dbReference>
<evidence type="ECO:0000256" key="2">
    <source>
        <dbReference type="ARBA" id="ARBA00004609"/>
    </source>
</evidence>